<dbReference type="InterPro" id="IPR019223">
    <property type="entry name" value="DUF2147"/>
</dbReference>
<evidence type="ECO:0000256" key="1">
    <source>
        <dbReference type="SAM" id="SignalP"/>
    </source>
</evidence>
<dbReference type="PANTHER" id="PTHR36919:SF2">
    <property type="entry name" value="BLL6627 PROTEIN"/>
    <property type="match status" value="1"/>
</dbReference>
<keyword evidence="1" id="KW-0732">Signal</keyword>
<dbReference type="RefSeq" id="WP_135985581.1">
    <property type="nucleotide sequence ID" value="NZ_JAASQM010000003.1"/>
</dbReference>
<evidence type="ECO:0000313" key="3">
    <source>
        <dbReference type="EMBL" id="TGX41524.1"/>
    </source>
</evidence>
<evidence type="ECO:0000259" key="2">
    <source>
        <dbReference type="Pfam" id="PF09917"/>
    </source>
</evidence>
<protein>
    <submittedName>
        <fullName evidence="3">DUF2147 domain-containing protein</fullName>
    </submittedName>
</protein>
<keyword evidence="4" id="KW-1185">Reference proteome</keyword>
<evidence type="ECO:0000313" key="4">
    <source>
        <dbReference type="Proteomes" id="UP000309848"/>
    </source>
</evidence>
<dbReference type="PANTHER" id="PTHR36919">
    <property type="entry name" value="BLR1215 PROTEIN"/>
    <property type="match status" value="1"/>
</dbReference>
<feature type="domain" description="DUF2147" evidence="2">
    <location>
        <begin position="30"/>
        <end position="134"/>
    </location>
</feature>
<dbReference type="Gene3D" id="2.40.128.520">
    <property type="match status" value="1"/>
</dbReference>
<gene>
    <name evidence="3" type="ORF">E5A74_12970</name>
</gene>
<feature type="chain" id="PRO_5020896919" evidence="1">
    <location>
        <begin position="23"/>
        <end position="140"/>
    </location>
</feature>
<comment type="caution">
    <text evidence="3">The sequence shown here is derived from an EMBL/GenBank/DDBJ whole genome shotgun (WGS) entry which is preliminary data.</text>
</comment>
<name>A0A4S1WER4_9SPHN</name>
<accession>A0A4S1WER4</accession>
<dbReference type="OrthoDB" id="9811671at2"/>
<sequence length="140" mass="15101">MRKTRIVTAGMALLAAPAIASARPARSPEGMWLNPHGSVAVRAGACGDRICGWVVWASAAAQKDARESGVDKLIGTELLEDYRPYGQARWSGTVFVPDMGRHFASEIEALSPDRLKVKGCILGGLICKSQVWTRIAQLPR</sequence>
<proteinExistence type="predicted"/>
<dbReference type="Proteomes" id="UP000309848">
    <property type="component" value="Unassembled WGS sequence"/>
</dbReference>
<dbReference type="EMBL" id="SRXU01000005">
    <property type="protein sequence ID" value="TGX41524.1"/>
    <property type="molecule type" value="Genomic_DNA"/>
</dbReference>
<dbReference type="Pfam" id="PF09917">
    <property type="entry name" value="DUF2147"/>
    <property type="match status" value="1"/>
</dbReference>
<dbReference type="AlphaFoldDB" id="A0A4S1WER4"/>
<feature type="signal peptide" evidence="1">
    <location>
        <begin position="1"/>
        <end position="22"/>
    </location>
</feature>
<organism evidence="3 4">
    <name type="scientific">Sphingomonas naasensis</name>
    <dbReference type="NCBI Taxonomy" id="1344951"/>
    <lineage>
        <taxon>Bacteria</taxon>
        <taxon>Pseudomonadati</taxon>
        <taxon>Pseudomonadota</taxon>
        <taxon>Alphaproteobacteria</taxon>
        <taxon>Sphingomonadales</taxon>
        <taxon>Sphingomonadaceae</taxon>
        <taxon>Sphingomonas</taxon>
    </lineage>
</organism>
<reference evidence="3 4" key="1">
    <citation type="submission" date="2019-04" db="EMBL/GenBank/DDBJ databases">
        <title>Sphingomonas psychrotolerans sp. nov., isolated from soil in the Tianshan Mountains, Xinjiang, China.</title>
        <authorList>
            <person name="Luo Y."/>
            <person name="Sheng H."/>
        </authorList>
    </citation>
    <scope>NUCLEOTIDE SEQUENCE [LARGE SCALE GENOMIC DNA]</scope>
    <source>
        <strain evidence="3 4">KIS18-15</strain>
    </source>
</reference>